<evidence type="ECO:0000256" key="1">
    <source>
        <dbReference type="SAM" id="MobiDB-lite"/>
    </source>
</evidence>
<gene>
    <name evidence="2" type="ORF">ACFOD6_20980</name>
</gene>
<organism evidence="2 3">
    <name type="scientific">Tabrizicola soli</name>
    <dbReference type="NCBI Taxonomy" id="2185115"/>
    <lineage>
        <taxon>Bacteria</taxon>
        <taxon>Pseudomonadati</taxon>
        <taxon>Pseudomonadota</taxon>
        <taxon>Alphaproteobacteria</taxon>
        <taxon>Rhodobacterales</taxon>
        <taxon>Paracoccaceae</taxon>
        <taxon>Tabrizicola</taxon>
    </lineage>
</organism>
<feature type="compositionally biased region" description="Low complexity" evidence="1">
    <location>
        <begin position="12"/>
        <end position="21"/>
    </location>
</feature>
<name>A0ABV7E0A0_9RHOB</name>
<feature type="region of interest" description="Disordered" evidence="1">
    <location>
        <begin position="1"/>
        <end position="21"/>
    </location>
</feature>
<dbReference type="Pfam" id="PF05136">
    <property type="entry name" value="Phage_portal_2"/>
    <property type="match status" value="1"/>
</dbReference>
<proteinExistence type="predicted"/>
<evidence type="ECO:0000313" key="3">
    <source>
        <dbReference type="Proteomes" id="UP001595445"/>
    </source>
</evidence>
<evidence type="ECO:0000313" key="2">
    <source>
        <dbReference type="EMBL" id="MFC3088520.1"/>
    </source>
</evidence>
<dbReference type="Proteomes" id="UP001595445">
    <property type="component" value="Unassembled WGS sequence"/>
</dbReference>
<dbReference type="RefSeq" id="WP_197644661.1">
    <property type="nucleotide sequence ID" value="NZ_JAEACP010000012.1"/>
</dbReference>
<protein>
    <submittedName>
        <fullName evidence="2">Phage portal protein</fullName>
    </submittedName>
</protein>
<dbReference type="EMBL" id="JBHRSM010000053">
    <property type="protein sequence ID" value="MFC3088520.1"/>
    <property type="molecule type" value="Genomic_DNA"/>
</dbReference>
<comment type="caution">
    <text evidence="2">The sequence shown here is derived from an EMBL/GenBank/DDBJ whole genome shotgun (WGS) entry which is preliminary data.</text>
</comment>
<reference evidence="3" key="1">
    <citation type="journal article" date="2019" name="Int. J. Syst. Evol. Microbiol.">
        <title>The Global Catalogue of Microorganisms (GCM) 10K type strain sequencing project: providing services to taxonomists for standard genome sequencing and annotation.</title>
        <authorList>
            <consortium name="The Broad Institute Genomics Platform"/>
            <consortium name="The Broad Institute Genome Sequencing Center for Infectious Disease"/>
            <person name="Wu L."/>
            <person name="Ma J."/>
        </authorList>
    </citation>
    <scope>NUCLEOTIDE SEQUENCE [LARGE SCALE GENOMIC DNA]</scope>
    <source>
        <strain evidence="3">KCTC 62102</strain>
    </source>
</reference>
<accession>A0ABV7E0A0</accession>
<keyword evidence="3" id="KW-1185">Reference proteome</keyword>
<dbReference type="InterPro" id="IPR006429">
    <property type="entry name" value="Phage_lambda_portal"/>
</dbReference>
<sequence length="547" mass="60514">MARRKNRPTARAQASSPASKLSASAVRQNVMKIPAVHNAQALIQEARMDYDFGAIVADRKDIPRGTGEAIVSALTRNHATITRMVRAAVRLNGLAARPADVTATMVIGRGMTPVCHDEALMKLWRKWCKRAGADNLGDFRFVQEQAWREYFNVGECFGYLRFRDAVRGVPLPVGFQVQILPSEMVPTSLPFISSQTVRAGQVIDNRGEVTHYYIYKDHPGDRSDLIASTSKEVVKVSSALILHVMRQLEPGALRGESALVRSLIEIHDVKKFLAAELLRKVLSSKIAYIVNIPDLTEQEKEMLADVFFDPTIGQYVNSDGEIVEAPKPPTIDIPDDGSVVTLSPGASMSQLAPPETGNSFSPFLRQIALQLSASLNIPVEFLMLDFAGIQDRIYKGISHQFERQVEMWRADFAAMFLVPIWNTFVNLAVSTNKWTPPAGTSLEDWLDVDWTGQPFPNLHRAQEVGSWIQEDGATYCSKSDIIRRQGDNPERVRKERFSDLVADIQAGLAPPPAHWIDADLTTHLGWDADRIAAYRALAPAAAPAPGP</sequence>